<feature type="compositionally biased region" description="Acidic residues" evidence="1">
    <location>
        <begin position="73"/>
        <end position="88"/>
    </location>
</feature>
<name>A0AAD7CMS6_MYCRO</name>
<feature type="region of interest" description="Disordered" evidence="1">
    <location>
        <begin position="1"/>
        <end position="134"/>
    </location>
</feature>
<feature type="compositionally biased region" description="Pro residues" evidence="1">
    <location>
        <begin position="43"/>
        <end position="71"/>
    </location>
</feature>
<sequence length="456" mass="50747">MSNTQPLQPVPTPSPSAAGITAVPSVNLAPGSVSGSGTGSELPPNPSPTAVPAAPAPTPVPAAPPSPPPGPSGDDDEDEENWEDEDTESGVPRPRPGVSSWSERNPNRPIVPLRTGRRKQNADTRETAKKKRLESKRKDLEFQADIDAINEARNRLAEEVAAKHNVKVDLVLRRLMSRSSFKACRKVNRFNAKVHHLAKRMKKAGVHLSFQELTRRVLDDPEFQNLSQAEEAAMIAKLLQDRAVKSTGARATNNAAAADARFTIAMIAEEMNALAERTGMAGFAMFSRGHVHDTTIPTELESWDALKFIEDILRLDPRNIAAQFELWVVAREKVDTLRSMRKEVTKYISTGLGDTTKKKKISMNYLQYRKAIVLKYGVVFKGYPLEGDPVNPNNINDIESIAKVRDALKSGECFWYRMSPREREIEKEEYSRLVEEGAIQEHTRKVRSDKNKSRKK</sequence>
<dbReference type="Proteomes" id="UP001221757">
    <property type="component" value="Unassembled WGS sequence"/>
</dbReference>
<evidence type="ECO:0000256" key="1">
    <source>
        <dbReference type="SAM" id="MobiDB-lite"/>
    </source>
</evidence>
<accession>A0AAD7CMS6</accession>
<evidence type="ECO:0000313" key="3">
    <source>
        <dbReference type="Proteomes" id="UP001221757"/>
    </source>
</evidence>
<comment type="caution">
    <text evidence="2">The sequence shown here is derived from an EMBL/GenBank/DDBJ whole genome shotgun (WGS) entry which is preliminary data.</text>
</comment>
<reference evidence="2" key="1">
    <citation type="submission" date="2023-03" db="EMBL/GenBank/DDBJ databases">
        <title>Massive genome expansion in bonnet fungi (Mycena s.s.) driven by repeated elements and novel gene families across ecological guilds.</title>
        <authorList>
            <consortium name="Lawrence Berkeley National Laboratory"/>
            <person name="Harder C.B."/>
            <person name="Miyauchi S."/>
            <person name="Viragh M."/>
            <person name="Kuo A."/>
            <person name="Thoen E."/>
            <person name="Andreopoulos B."/>
            <person name="Lu D."/>
            <person name="Skrede I."/>
            <person name="Drula E."/>
            <person name="Henrissat B."/>
            <person name="Morin E."/>
            <person name="Kohler A."/>
            <person name="Barry K."/>
            <person name="LaButti K."/>
            <person name="Morin E."/>
            <person name="Salamov A."/>
            <person name="Lipzen A."/>
            <person name="Mereny Z."/>
            <person name="Hegedus B."/>
            <person name="Baldrian P."/>
            <person name="Stursova M."/>
            <person name="Weitz H."/>
            <person name="Taylor A."/>
            <person name="Grigoriev I.V."/>
            <person name="Nagy L.G."/>
            <person name="Martin F."/>
            <person name="Kauserud H."/>
        </authorList>
    </citation>
    <scope>NUCLEOTIDE SEQUENCE</scope>
    <source>
        <strain evidence="2">CBHHK067</strain>
    </source>
</reference>
<protein>
    <submittedName>
        <fullName evidence="2">Uncharacterized protein</fullName>
    </submittedName>
</protein>
<evidence type="ECO:0000313" key="2">
    <source>
        <dbReference type="EMBL" id="KAJ7652921.1"/>
    </source>
</evidence>
<dbReference type="AlphaFoldDB" id="A0AAD7CMS6"/>
<dbReference type="EMBL" id="JARKIE010000342">
    <property type="protein sequence ID" value="KAJ7652921.1"/>
    <property type="molecule type" value="Genomic_DNA"/>
</dbReference>
<keyword evidence="3" id="KW-1185">Reference proteome</keyword>
<feature type="non-terminal residue" evidence="2">
    <location>
        <position position="1"/>
    </location>
</feature>
<organism evidence="2 3">
    <name type="scientific">Mycena rosella</name>
    <name type="common">Pink bonnet</name>
    <name type="synonym">Agaricus rosellus</name>
    <dbReference type="NCBI Taxonomy" id="1033263"/>
    <lineage>
        <taxon>Eukaryota</taxon>
        <taxon>Fungi</taxon>
        <taxon>Dikarya</taxon>
        <taxon>Basidiomycota</taxon>
        <taxon>Agaricomycotina</taxon>
        <taxon>Agaricomycetes</taxon>
        <taxon>Agaricomycetidae</taxon>
        <taxon>Agaricales</taxon>
        <taxon>Marasmiineae</taxon>
        <taxon>Mycenaceae</taxon>
        <taxon>Mycena</taxon>
    </lineage>
</organism>
<proteinExistence type="predicted"/>
<gene>
    <name evidence="2" type="ORF">B0H17DRAFT_957728</name>
</gene>